<dbReference type="PANTHER" id="PTHR10745">
    <property type="entry name" value="GLYCYL-TRNA SYNTHETASE/DNA POLYMERASE SUBUNIT GAMMA-2"/>
    <property type="match status" value="1"/>
</dbReference>
<dbReference type="SUPFAM" id="SSF55681">
    <property type="entry name" value="Class II aaRS and biotin synthetases"/>
    <property type="match status" value="1"/>
</dbReference>
<protein>
    <submittedName>
        <fullName evidence="1">Uncharacterized protein</fullName>
    </submittedName>
</protein>
<dbReference type="InterPro" id="IPR045864">
    <property type="entry name" value="aa-tRNA-synth_II/BPL/LPL"/>
</dbReference>
<organism evidence="1 2">
    <name type="scientific">Taxus chinensis</name>
    <name type="common">Chinese yew</name>
    <name type="synonym">Taxus wallichiana var. chinensis</name>
    <dbReference type="NCBI Taxonomy" id="29808"/>
    <lineage>
        <taxon>Eukaryota</taxon>
        <taxon>Viridiplantae</taxon>
        <taxon>Streptophyta</taxon>
        <taxon>Embryophyta</taxon>
        <taxon>Tracheophyta</taxon>
        <taxon>Spermatophyta</taxon>
        <taxon>Pinopsida</taxon>
        <taxon>Pinidae</taxon>
        <taxon>Conifers II</taxon>
        <taxon>Cupressales</taxon>
        <taxon>Taxaceae</taxon>
        <taxon>Taxus</taxon>
    </lineage>
</organism>
<comment type="caution">
    <text evidence="1">The sequence shown here is derived from an EMBL/GenBank/DDBJ whole genome shotgun (WGS) entry which is preliminary data.</text>
</comment>
<dbReference type="GO" id="GO:0004820">
    <property type="term" value="F:glycine-tRNA ligase activity"/>
    <property type="evidence" value="ECO:0007669"/>
    <property type="project" value="TreeGrafter"/>
</dbReference>
<dbReference type="InterPro" id="IPR027031">
    <property type="entry name" value="Gly-tRNA_synthase/POLG2"/>
</dbReference>
<dbReference type="PANTHER" id="PTHR10745:SF0">
    <property type="entry name" value="GLYCINE--TRNA LIGASE"/>
    <property type="match status" value="1"/>
</dbReference>
<proteinExistence type="predicted"/>
<keyword evidence="2" id="KW-1185">Reference proteome</keyword>
<accession>A0AA38GZ28</accession>
<gene>
    <name evidence="1" type="ORF">KI387_002058</name>
</gene>
<feature type="non-terminal residue" evidence="1">
    <location>
        <position position="1"/>
    </location>
</feature>
<evidence type="ECO:0000313" key="2">
    <source>
        <dbReference type="Proteomes" id="UP000824469"/>
    </source>
</evidence>
<dbReference type="AlphaFoldDB" id="A0AA38GZ28"/>
<sequence>MGSCIRSPIFGVTRWKVVRMEKRYYCNAGSAVAVEKQDNVTSKEVQFKPLSKEAFRQVLANTLERRFFYKPSFDIYGGVAGLYNYGPPGSAVKANVIAYWDNNNL</sequence>
<reference evidence="1 2" key="1">
    <citation type="journal article" date="2021" name="Nat. Plants">
        <title>The Taxus genome provides insights into paclitaxel biosynthesis.</title>
        <authorList>
            <person name="Xiong X."/>
            <person name="Gou J."/>
            <person name="Liao Q."/>
            <person name="Li Y."/>
            <person name="Zhou Q."/>
            <person name="Bi G."/>
            <person name="Li C."/>
            <person name="Du R."/>
            <person name="Wang X."/>
            <person name="Sun T."/>
            <person name="Guo L."/>
            <person name="Liang H."/>
            <person name="Lu P."/>
            <person name="Wu Y."/>
            <person name="Zhang Z."/>
            <person name="Ro D.K."/>
            <person name="Shang Y."/>
            <person name="Huang S."/>
            <person name="Yan J."/>
        </authorList>
    </citation>
    <scope>NUCLEOTIDE SEQUENCE [LARGE SCALE GENOMIC DNA]</scope>
    <source>
        <strain evidence="1">Ta-2019</strain>
    </source>
</reference>
<dbReference type="Gene3D" id="3.30.930.10">
    <property type="entry name" value="Bira Bifunctional Protein, Domain 2"/>
    <property type="match status" value="1"/>
</dbReference>
<dbReference type="GO" id="GO:0070150">
    <property type="term" value="P:mitochondrial glycyl-tRNA aminoacylation"/>
    <property type="evidence" value="ECO:0007669"/>
    <property type="project" value="TreeGrafter"/>
</dbReference>
<dbReference type="EMBL" id="JAHRHJ020000001">
    <property type="protein sequence ID" value="KAH9329950.1"/>
    <property type="molecule type" value="Genomic_DNA"/>
</dbReference>
<dbReference type="Proteomes" id="UP000824469">
    <property type="component" value="Unassembled WGS sequence"/>
</dbReference>
<name>A0AA38GZ28_TAXCH</name>
<evidence type="ECO:0000313" key="1">
    <source>
        <dbReference type="EMBL" id="KAH9329950.1"/>
    </source>
</evidence>
<dbReference type="GO" id="GO:0005739">
    <property type="term" value="C:mitochondrion"/>
    <property type="evidence" value="ECO:0007669"/>
    <property type="project" value="TreeGrafter"/>
</dbReference>